<keyword evidence="8 13" id="KW-1133">Transmembrane helix</keyword>
<feature type="binding site" description="axial binding residue" evidence="12">
    <location>
        <position position="89"/>
    </location>
    <ligand>
        <name>heme</name>
        <dbReference type="ChEBI" id="CHEBI:30413"/>
        <note>ligand shared with second transmembrane subunit</note>
    </ligand>
    <ligandPart>
        <name>Fe</name>
        <dbReference type="ChEBI" id="CHEBI:18248"/>
    </ligandPart>
</feature>
<keyword evidence="7 12" id="KW-0479">Metal-binding</keyword>
<evidence type="ECO:0000313" key="14">
    <source>
        <dbReference type="EMBL" id="MBL6818084.1"/>
    </source>
</evidence>
<evidence type="ECO:0000256" key="13">
    <source>
        <dbReference type="SAM" id="Phobius"/>
    </source>
</evidence>
<dbReference type="InterPro" id="IPR014314">
    <property type="entry name" value="Succ_DH_cytb556"/>
</dbReference>
<evidence type="ECO:0000256" key="7">
    <source>
        <dbReference type="ARBA" id="ARBA00022723"/>
    </source>
</evidence>
<dbReference type="InterPro" id="IPR018495">
    <property type="entry name" value="Succ_DH_cyt_bsu_CS"/>
</dbReference>
<evidence type="ECO:0000256" key="8">
    <source>
        <dbReference type="ARBA" id="ARBA00022989"/>
    </source>
</evidence>
<evidence type="ECO:0000256" key="1">
    <source>
        <dbReference type="ARBA" id="ARBA00004050"/>
    </source>
</evidence>
<comment type="subunit">
    <text evidence="11">Part of an enzyme complex containing four subunits: a flavoprotein, an iron-sulfur protein, plus two membrane-anchoring proteins, SdhC and SdhD. The complex can form homotrimers.</text>
</comment>
<evidence type="ECO:0000256" key="4">
    <source>
        <dbReference type="ARBA" id="ARBA00020076"/>
    </source>
</evidence>
<dbReference type="PANTHER" id="PTHR10978">
    <property type="entry name" value="SUCCINATE DEHYDROGENASE CYTOCHROME B560 SUBUNIT"/>
    <property type="match status" value="1"/>
</dbReference>
<evidence type="ECO:0000256" key="3">
    <source>
        <dbReference type="ARBA" id="ARBA00007244"/>
    </source>
</evidence>
<proteinExistence type="inferred from homology"/>
<sequence>MTFVTFLMTQNRPVNINLFKIKLPLSAFLSITHRISGILIFFIVLPVSAYTLSLIFQNQESYDTFLAYYSNNLSIKLTYLFLVLIFQYHIFTGIRHMLMDFYLLEESLSVSHKSAVLTIFLFGINAMVTAWVML</sequence>
<dbReference type="NCBIfam" id="TIGR02970">
    <property type="entry name" value="succ_dehyd_cytB"/>
    <property type="match status" value="1"/>
</dbReference>
<evidence type="ECO:0000256" key="5">
    <source>
        <dbReference type="ARBA" id="ARBA00022617"/>
    </source>
</evidence>
<evidence type="ECO:0000256" key="10">
    <source>
        <dbReference type="ARBA" id="ARBA00023136"/>
    </source>
</evidence>
<feature type="transmembrane region" description="Helical" evidence="13">
    <location>
        <begin position="35"/>
        <end position="56"/>
    </location>
</feature>
<keyword evidence="10 13" id="KW-0472">Membrane</keyword>
<comment type="function">
    <text evidence="1">Membrane-anchoring subunit of succinate dehydrogenase (SDH).</text>
</comment>
<dbReference type="EMBL" id="JADHQD010000006">
    <property type="protein sequence ID" value="MBL6818084.1"/>
    <property type="molecule type" value="Genomic_DNA"/>
</dbReference>
<comment type="caution">
    <text evidence="14">The sequence shown here is derived from an EMBL/GenBank/DDBJ whole genome shotgun (WGS) entry which is preliminary data.</text>
</comment>
<dbReference type="InterPro" id="IPR034804">
    <property type="entry name" value="SQR/QFR_C/D"/>
</dbReference>
<comment type="subcellular location">
    <subcellularLocation>
        <location evidence="2">Membrane</location>
        <topology evidence="2">Multi-pass membrane protein</topology>
    </subcellularLocation>
</comment>
<comment type="similarity">
    <text evidence="3">Belongs to the cytochrome b560 family.</text>
</comment>
<dbReference type="CDD" id="cd03499">
    <property type="entry name" value="SQR_TypeC_SdhC"/>
    <property type="match status" value="1"/>
</dbReference>
<keyword evidence="6 13" id="KW-0812">Transmembrane</keyword>
<dbReference type="InterPro" id="IPR000701">
    <property type="entry name" value="SuccDH_FuR_B_TM-su"/>
</dbReference>
<evidence type="ECO:0000313" key="15">
    <source>
        <dbReference type="Proteomes" id="UP000711391"/>
    </source>
</evidence>
<name>A0A937ID45_9GAMM</name>
<organism evidence="14 15">
    <name type="scientific">SAR86 cluster bacterium</name>
    <dbReference type="NCBI Taxonomy" id="2030880"/>
    <lineage>
        <taxon>Bacteria</taxon>
        <taxon>Pseudomonadati</taxon>
        <taxon>Pseudomonadota</taxon>
        <taxon>Gammaproteobacteria</taxon>
        <taxon>SAR86 cluster</taxon>
    </lineage>
</organism>
<gene>
    <name evidence="14" type="primary">sdhC</name>
    <name evidence="14" type="ORF">ISQ64_01610</name>
</gene>
<dbReference type="GO" id="GO:0005886">
    <property type="term" value="C:plasma membrane"/>
    <property type="evidence" value="ECO:0007669"/>
    <property type="project" value="TreeGrafter"/>
</dbReference>
<dbReference type="GO" id="GO:0046872">
    <property type="term" value="F:metal ion binding"/>
    <property type="evidence" value="ECO:0007669"/>
    <property type="project" value="UniProtKB-KW"/>
</dbReference>
<dbReference type="PANTHER" id="PTHR10978:SF5">
    <property type="entry name" value="SUCCINATE DEHYDROGENASE CYTOCHROME B560 SUBUNIT, MITOCHONDRIAL"/>
    <property type="match status" value="1"/>
</dbReference>
<dbReference type="Proteomes" id="UP000711391">
    <property type="component" value="Unassembled WGS sequence"/>
</dbReference>
<evidence type="ECO:0000256" key="2">
    <source>
        <dbReference type="ARBA" id="ARBA00004141"/>
    </source>
</evidence>
<evidence type="ECO:0000256" key="11">
    <source>
        <dbReference type="ARBA" id="ARBA00025912"/>
    </source>
</evidence>
<dbReference type="SUPFAM" id="SSF81343">
    <property type="entry name" value="Fumarate reductase respiratory complex transmembrane subunits"/>
    <property type="match status" value="1"/>
</dbReference>
<feature type="transmembrane region" description="Helical" evidence="13">
    <location>
        <begin position="114"/>
        <end position="133"/>
    </location>
</feature>
<reference evidence="14" key="1">
    <citation type="submission" date="2020-10" db="EMBL/GenBank/DDBJ databases">
        <title>Microbiome of the Black Sea water column analyzed by genome centric metagenomics.</title>
        <authorList>
            <person name="Cabello-Yeves P.J."/>
            <person name="Callieri C."/>
            <person name="Picazo A."/>
            <person name="Mehrshad M."/>
            <person name="Haro-Moreno J.M."/>
            <person name="Roda-Garcia J."/>
            <person name="Dzembekova N."/>
            <person name="Slabakova V."/>
            <person name="Slabakova N."/>
            <person name="Moncheva S."/>
            <person name="Rodriguez-Valera F."/>
        </authorList>
    </citation>
    <scope>NUCLEOTIDE SEQUENCE</scope>
    <source>
        <strain evidence="14">BS307-5m-G50</strain>
    </source>
</reference>
<dbReference type="GO" id="GO:0009055">
    <property type="term" value="F:electron transfer activity"/>
    <property type="evidence" value="ECO:0007669"/>
    <property type="project" value="InterPro"/>
</dbReference>
<evidence type="ECO:0000256" key="12">
    <source>
        <dbReference type="PIRSR" id="PIRSR000178-1"/>
    </source>
</evidence>
<dbReference type="PIRSF" id="PIRSF000178">
    <property type="entry name" value="SDH_cyt_b560"/>
    <property type="match status" value="1"/>
</dbReference>
<evidence type="ECO:0000256" key="9">
    <source>
        <dbReference type="ARBA" id="ARBA00023004"/>
    </source>
</evidence>
<feature type="transmembrane region" description="Helical" evidence="13">
    <location>
        <begin position="77"/>
        <end position="94"/>
    </location>
</feature>
<dbReference type="PROSITE" id="PS01000">
    <property type="entry name" value="SDH_CYT_1"/>
    <property type="match status" value="1"/>
</dbReference>
<dbReference type="Pfam" id="PF01127">
    <property type="entry name" value="Sdh_cyt"/>
    <property type="match status" value="1"/>
</dbReference>
<evidence type="ECO:0000256" key="6">
    <source>
        <dbReference type="ARBA" id="ARBA00022692"/>
    </source>
</evidence>
<keyword evidence="9 12" id="KW-0408">Iron</keyword>
<accession>A0A937ID45</accession>
<dbReference type="AlphaFoldDB" id="A0A937ID45"/>
<comment type="cofactor">
    <cofactor evidence="12">
        <name>heme</name>
        <dbReference type="ChEBI" id="CHEBI:30413"/>
    </cofactor>
    <text evidence="12">The heme is bound between the two transmembrane subunits.</text>
</comment>
<dbReference type="GO" id="GO:0006099">
    <property type="term" value="P:tricarboxylic acid cycle"/>
    <property type="evidence" value="ECO:0007669"/>
    <property type="project" value="InterPro"/>
</dbReference>
<protein>
    <recommendedName>
        <fullName evidence="4">Succinate dehydrogenase cytochrome b556 subunit</fullName>
    </recommendedName>
</protein>
<dbReference type="Gene3D" id="1.20.1300.10">
    <property type="entry name" value="Fumarate reductase/succinate dehydrogenase, transmembrane subunit"/>
    <property type="match status" value="1"/>
</dbReference>
<keyword evidence="5 12" id="KW-0349">Heme</keyword>